<dbReference type="EMBL" id="VDFR01000206">
    <property type="protein sequence ID" value="TNC31271.1"/>
    <property type="molecule type" value="Genomic_DNA"/>
</dbReference>
<dbReference type="OrthoDB" id="3217742at2"/>
<keyword evidence="3 6" id="KW-0812">Transmembrane</keyword>
<gene>
    <name evidence="8" type="ORF">FHE65_31855</name>
</gene>
<sequence>MGYVLGMGIGIGLLLVWSGLTATWPRPDEPERERPRTGRLSELLARSGTHGVTVSGLLGLCAACGVFGLVVALLVTATPTVALVAALAASYVPVGVVRARAGRVVAERAAAWPEAVDHLASAVRAGLSLPEAVAGLGDRGPEPLREPFAAFARDYQASGRFAECLDVLKARLADPVGDRVVEALRVARDVGGGDLGRMLRTLSAFLRDDLRTRGELVSRQAWTVNGARLAVSAPWIVLALMAMRRDAIAQFGSGTGLVLLLCGLAVCVVAYRLMLRIGRLPQEPRVLR</sequence>
<dbReference type="InterPro" id="IPR018076">
    <property type="entry name" value="T2SS_GspF_dom"/>
</dbReference>
<evidence type="ECO:0000256" key="2">
    <source>
        <dbReference type="ARBA" id="ARBA00022475"/>
    </source>
</evidence>
<evidence type="ECO:0000259" key="7">
    <source>
        <dbReference type="Pfam" id="PF00482"/>
    </source>
</evidence>
<evidence type="ECO:0000313" key="8">
    <source>
        <dbReference type="EMBL" id="TNC31271.1"/>
    </source>
</evidence>
<evidence type="ECO:0000256" key="1">
    <source>
        <dbReference type="ARBA" id="ARBA00004651"/>
    </source>
</evidence>
<dbReference type="PANTHER" id="PTHR35007">
    <property type="entry name" value="INTEGRAL MEMBRANE PROTEIN-RELATED"/>
    <property type="match status" value="1"/>
</dbReference>
<evidence type="ECO:0000256" key="4">
    <source>
        <dbReference type="ARBA" id="ARBA00022989"/>
    </source>
</evidence>
<dbReference type="GO" id="GO:0005886">
    <property type="term" value="C:plasma membrane"/>
    <property type="evidence" value="ECO:0007669"/>
    <property type="project" value="UniProtKB-SubCell"/>
</dbReference>
<accession>A0A5C4MAE8</accession>
<feature type="transmembrane region" description="Helical" evidence="6">
    <location>
        <begin position="221"/>
        <end position="242"/>
    </location>
</feature>
<feature type="transmembrane region" description="Helical" evidence="6">
    <location>
        <begin position="52"/>
        <end position="75"/>
    </location>
</feature>
<organism evidence="8 9">
    <name type="scientific">Mumia zhuanghuii</name>
    <dbReference type="NCBI Taxonomy" id="2585211"/>
    <lineage>
        <taxon>Bacteria</taxon>
        <taxon>Bacillati</taxon>
        <taxon>Actinomycetota</taxon>
        <taxon>Actinomycetes</taxon>
        <taxon>Propionibacteriales</taxon>
        <taxon>Nocardioidaceae</taxon>
        <taxon>Mumia</taxon>
    </lineage>
</organism>
<evidence type="ECO:0000256" key="3">
    <source>
        <dbReference type="ARBA" id="ARBA00022692"/>
    </source>
</evidence>
<name>A0A5C4MAE8_9ACTN</name>
<keyword evidence="4 6" id="KW-1133">Transmembrane helix</keyword>
<feature type="transmembrane region" description="Helical" evidence="6">
    <location>
        <begin position="248"/>
        <end position="271"/>
    </location>
</feature>
<reference evidence="8 9" key="1">
    <citation type="submission" date="2019-05" db="EMBL/GenBank/DDBJ databases">
        <title>Mumia sp. nov., isolated from the intestinal contents of plateau pika (Ochotona curzoniae) in the Qinghai-Tibet plateau of China.</title>
        <authorList>
            <person name="Tian Z."/>
        </authorList>
    </citation>
    <scope>NUCLEOTIDE SEQUENCE [LARGE SCALE GENOMIC DNA]</scope>
    <source>
        <strain evidence="9">527</strain>
    </source>
</reference>
<dbReference type="PANTHER" id="PTHR35007:SF3">
    <property type="entry name" value="POSSIBLE CONSERVED ALANINE RICH MEMBRANE PROTEIN"/>
    <property type="match status" value="1"/>
</dbReference>
<feature type="domain" description="Type II secretion system protein GspF" evidence="7">
    <location>
        <begin position="116"/>
        <end position="241"/>
    </location>
</feature>
<dbReference type="RefSeq" id="WP_139086379.1">
    <property type="nucleotide sequence ID" value="NZ_VDFR01000206.1"/>
</dbReference>
<evidence type="ECO:0000256" key="5">
    <source>
        <dbReference type="ARBA" id="ARBA00023136"/>
    </source>
</evidence>
<protein>
    <submittedName>
        <fullName evidence="8">Type II secretion system protein F</fullName>
    </submittedName>
</protein>
<keyword evidence="5 6" id="KW-0472">Membrane</keyword>
<dbReference type="Proteomes" id="UP000306740">
    <property type="component" value="Unassembled WGS sequence"/>
</dbReference>
<evidence type="ECO:0000313" key="9">
    <source>
        <dbReference type="Proteomes" id="UP000306740"/>
    </source>
</evidence>
<comment type="caution">
    <text evidence="8">The sequence shown here is derived from an EMBL/GenBank/DDBJ whole genome shotgun (WGS) entry which is preliminary data.</text>
</comment>
<dbReference type="Pfam" id="PF00482">
    <property type="entry name" value="T2SSF"/>
    <property type="match status" value="1"/>
</dbReference>
<comment type="subcellular location">
    <subcellularLocation>
        <location evidence="1">Cell membrane</location>
        <topology evidence="1">Multi-pass membrane protein</topology>
    </subcellularLocation>
</comment>
<dbReference type="AlphaFoldDB" id="A0A5C4MAE8"/>
<proteinExistence type="predicted"/>
<feature type="transmembrane region" description="Helical" evidence="6">
    <location>
        <begin position="6"/>
        <end position="24"/>
    </location>
</feature>
<evidence type="ECO:0000256" key="6">
    <source>
        <dbReference type="SAM" id="Phobius"/>
    </source>
</evidence>
<keyword evidence="2" id="KW-1003">Cell membrane</keyword>